<dbReference type="RefSeq" id="WP_222423776.1">
    <property type="nucleotide sequence ID" value="NZ_JBANDL010000002.1"/>
</dbReference>
<gene>
    <name evidence="4" type="ORF">V2J18_19125</name>
</gene>
<evidence type="ECO:0000259" key="3">
    <source>
        <dbReference type="Pfam" id="PF01361"/>
    </source>
</evidence>
<dbReference type="InterPro" id="IPR039437">
    <property type="entry name" value="FrzH/put_lumazine-bd"/>
</dbReference>
<sequence>MPYILIQATRDGLDAPRKAELIRRATQMMADVLDKDPATTFVVVDEVEADNWGIGGHPVSAWRAERAASADASLGAPGRPPEPREADRAALTAAMQDYFDGLYRSDSARLRQVLHPRALYATASGGELLTRGMDEYWPVIDARPSPASKGEPREDRIVSIEWIGPVTALVRAECTVRPRRFVDLLTWLKIDGRWWIVSKVFHYDERPA</sequence>
<keyword evidence="5" id="KW-1185">Reference proteome</keyword>
<dbReference type="InterPro" id="IPR032710">
    <property type="entry name" value="NTF2-like_dom_sf"/>
</dbReference>
<accession>A0ABU8D9J4</accession>
<reference evidence="4 5" key="1">
    <citation type="submission" date="2024-02" db="EMBL/GenBank/DDBJ databases">
        <title>Lysobacter Genome Sequencing and Mining.</title>
        <authorList>
            <person name="Bierman J."/>
            <person name="Walker M.C."/>
        </authorList>
    </citation>
    <scope>NUCLEOTIDE SEQUENCE [LARGE SCALE GENOMIC DNA]</scope>
    <source>
        <strain evidence="4 5">PB6250</strain>
    </source>
</reference>
<dbReference type="PANTHER" id="PTHR35530">
    <property type="entry name" value="TAUTOMERASE-RELATED"/>
    <property type="match status" value="1"/>
</dbReference>
<protein>
    <submittedName>
        <fullName evidence="4">2-hydroxymuconate tautomerase family protein</fullName>
    </submittedName>
</protein>
<evidence type="ECO:0000256" key="1">
    <source>
        <dbReference type="ARBA" id="ARBA00006723"/>
    </source>
</evidence>
<dbReference type="InterPro" id="IPR004370">
    <property type="entry name" value="4-OT-like_dom"/>
</dbReference>
<dbReference type="InterPro" id="IPR018191">
    <property type="entry name" value="4-OT"/>
</dbReference>
<organism evidence="4 5">
    <name type="scientific">Lysobacter firmicutimachus</name>
    <dbReference type="NCBI Taxonomy" id="1792846"/>
    <lineage>
        <taxon>Bacteria</taxon>
        <taxon>Pseudomonadati</taxon>
        <taxon>Pseudomonadota</taxon>
        <taxon>Gammaproteobacteria</taxon>
        <taxon>Lysobacterales</taxon>
        <taxon>Lysobacteraceae</taxon>
        <taxon>Lysobacter</taxon>
    </lineage>
</organism>
<dbReference type="PANTHER" id="PTHR35530:SF1">
    <property type="entry name" value="2-HYDROXYMUCONATE TAUTOMERASE"/>
    <property type="match status" value="1"/>
</dbReference>
<name>A0ABU8D9J4_9GAMM</name>
<dbReference type="Proteomes" id="UP001387215">
    <property type="component" value="Unassembled WGS sequence"/>
</dbReference>
<evidence type="ECO:0000313" key="5">
    <source>
        <dbReference type="Proteomes" id="UP001387215"/>
    </source>
</evidence>
<evidence type="ECO:0000256" key="2">
    <source>
        <dbReference type="ARBA" id="ARBA00023235"/>
    </source>
</evidence>
<proteinExistence type="inferred from homology"/>
<dbReference type="Pfam" id="PF12893">
    <property type="entry name" value="Lumazine_bd_2"/>
    <property type="match status" value="1"/>
</dbReference>
<dbReference type="NCBIfam" id="TIGR00013">
    <property type="entry name" value="taut"/>
    <property type="match status" value="1"/>
</dbReference>
<feature type="domain" description="4-oxalocrotonate tautomerase-like" evidence="3">
    <location>
        <begin position="2"/>
        <end position="60"/>
    </location>
</feature>
<dbReference type="SUPFAM" id="SSF55331">
    <property type="entry name" value="Tautomerase/MIF"/>
    <property type="match status" value="1"/>
</dbReference>
<dbReference type="EMBL" id="JBANDL010000002">
    <property type="protein sequence ID" value="MEI2456772.1"/>
    <property type="molecule type" value="Genomic_DNA"/>
</dbReference>
<keyword evidence="2" id="KW-0413">Isomerase</keyword>
<evidence type="ECO:0000313" key="4">
    <source>
        <dbReference type="EMBL" id="MEI2456772.1"/>
    </source>
</evidence>
<comment type="similarity">
    <text evidence="1">Belongs to the 4-oxalocrotonate tautomerase family.</text>
</comment>
<dbReference type="SUPFAM" id="SSF54427">
    <property type="entry name" value="NTF2-like"/>
    <property type="match status" value="1"/>
</dbReference>
<dbReference type="Pfam" id="PF01361">
    <property type="entry name" value="Tautomerase"/>
    <property type="match status" value="1"/>
</dbReference>
<dbReference type="Gene3D" id="3.30.429.10">
    <property type="entry name" value="Macrophage Migration Inhibitory Factor"/>
    <property type="match status" value="1"/>
</dbReference>
<comment type="caution">
    <text evidence="4">The sequence shown here is derived from an EMBL/GenBank/DDBJ whole genome shotgun (WGS) entry which is preliminary data.</text>
</comment>
<dbReference type="Gene3D" id="3.10.450.50">
    <property type="match status" value="1"/>
</dbReference>
<dbReference type="InterPro" id="IPR014347">
    <property type="entry name" value="Tautomerase/MIF_sf"/>
</dbReference>